<gene>
    <name evidence="5" type="ORF">VSX58_01750</name>
</gene>
<dbReference type="Gene3D" id="2.70.98.10">
    <property type="match status" value="1"/>
</dbReference>
<dbReference type="InterPro" id="IPR014718">
    <property type="entry name" value="GH-type_carb-bd"/>
</dbReference>
<evidence type="ECO:0000313" key="6">
    <source>
        <dbReference type="Proteomes" id="UP001309705"/>
    </source>
</evidence>
<dbReference type="GO" id="GO:0016853">
    <property type="term" value="F:isomerase activity"/>
    <property type="evidence" value="ECO:0007669"/>
    <property type="project" value="UniProtKB-KW"/>
</dbReference>
<dbReference type="Proteomes" id="UP001309705">
    <property type="component" value="Unassembled WGS sequence"/>
</dbReference>
<name>A0ABU6JL09_9GAMM</name>
<evidence type="ECO:0000256" key="1">
    <source>
        <dbReference type="ARBA" id="ARBA00001096"/>
    </source>
</evidence>
<reference evidence="5 6" key="1">
    <citation type="journal article" date="2017" name="Int. J. Syst. Evol. Microbiol.">
        <title>Brenneria populi subsp. brevivirga subsp. nov. isolated from symptomatic bark of Populus x euramericana canker, and description of Brenneria populi subsp. populi subsp. nov.</title>
        <authorList>
            <person name="Zheng M.H."/>
            <person name="Piao C.G."/>
            <person name="Xue H."/>
            <person name="Guo M.W."/>
            <person name="Li Y."/>
        </authorList>
    </citation>
    <scope>NUCLEOTIDE SEQUENCE [LARGE SCALE GENOMIC DNA]</scope>
    <source>
        <strain evidence="5 6">D9-5</strain>
    </source>
</reference>
<dbReference type="PANTHER" id="PTHR11122:SF13">
    <property type="entry name" value="GLUCOSE-6-PHOSPHATE 1-EPIMERASE"/>
    <property type="match status" value="1"/>
</dbReference>
<evidence type="ECO:0000256" key="3">
    <source>
        <dbReference type="ARBA" id="ARBA00023235"/>
    </source>
</evidence>
<dbReference type="SUPFAM" id="SSF74650">
    <property type="entry name" value="Galactose mutarotase-like"/>
    <property type="match status" value="1"/>
</dbReference>
<dbReference type="EC" id="5.1.3.15" evidence="4"/>
<dbReference type="InterPro" id="IPR025532">
    <property type="entry name" value="G6P_1-epimerase"/>
</dbReference>
<dbReference type="PIRSF" id="PIRSF016020">
    <property type="entry name" value="PHexose_mutarotase"/>
    <property type="match status" value="1"/>
</dbReference>
<comment type="similarity">
    <text evidence="2 4">Belongs to the glucose-6-phosphate 1-epimerase family.</text>
</comment>
<keyword evidence="3 4" id="KW-0413">Isomerase</keyword>
<sequence>MNDMIFKLPIDKVFSPTISQRQLDQLPVIVIEHPQASAAITLQGAHLIDWRPANEEPVFWLSNNTNFTENIAIRGGIPICFPWFGSCAKPNHGFARILTWEFTSHSEDENGVMLTFTLRDTPQTRKYWDREFTLIANFKIGKQCRVELACYGEYHITSALHSYFLIGDIDKISVKGLGDKYIDRVNQNKISSMQGDLVFTDIADRIYTQSSDVNIINDPVLNRSIEITHTNQSDIVVWNAGSELSRTISDMPDNGYKNFVCVETARINSPLTVTKTSPARYAMRVQVKKL</sequence>
<comment type="catalytic activity">
    <reaction evidence="1">
        <text>alpha-D-glucose 6-phosphate = beta-D-glucose 6-phosphate</text>
        <dbReference type="Rhea" id="RHEA:16249"/>
        <dbReference type="ChEBI" id="CHEBI:58225"/>
        <dbReference type="ChEBI" id="CHEBI:58247"/>
        <dbReference type="EC" id="5.1.3.15"/>
    </reaction>
</comment>
<keyword evidence="6" id="KW-1185">Reference proteome</keyword>
<dbReference type="EMBL" id="JAYWTM010000001">
    <property type="protein sequence ID" value="MEC5341337.1"/>
    <property type="molecule type" value="Genomic_DNA"/>
</dbReference>
<dbReference type="InterPro" id="IPR008183">
    <property type="entry name" value="Aldose_1/G6P_1-epimerase"/>
</dbReference>
<dbReference type="PANTHER" id="PTHR11122">
    <property type="entry name" value="APOSPORY-ASSOCIATED PROTEIN C-RELATED"/>
    <property type="match status" value="1"/>
</dbReference>
<protein>
    <recommendedName>
        <fullName evidence="4">Putative glucose-6-phosphate 1-epimerase</fullName>
        <ecNumber evidence="4">5.1.3.15</ecNumber>
    </recommendedName>
</protein>
<evidence type="ECO:0000256" key="2">
    <source>
        <dbReference type="ARBA" id="ARBA00005866"/>
    </source>
</evidence>
<evidence type="ECO:0000313" key="5">
    <source>
        <dbReference type="EMBL" id="MEC5341337.1"/>
    </source>
</evidence>
<dbReference type="CDD" id="cd09020">
    <property type="entry name" value="D-hex-6-P-epi_like"/>
    <property type="match status" value="1"/>
</dbReference>
<organism evidence="5 6">
    <name type="scientific">Brenneria populi</name>
    <dbReference type="NCBI Taxonomy" id="1505588"/>
    <lineage>
        <taxon>Bacteria</taxon>
        <taxon>Pseudomonadati</taxon>
        <taxon>Pseudomonadota</taxon>
        <taxon>Gammaproteobacteria</taxon>
        <taxon>Enterobacterales</taxon>
        <taxon>Pectobacteriaceae</taxon>
        <taxon>Brenneria</taxon>
    </lineage>
</organism>
<dbReference type="Pfam" id="PF01263">
    <property type="entry name" value="Aldose_epim"/>
    <property type="match status" value="1"/>
</dbReference>
<dbReference type="InterPro" id="IPR011013">
    <property type="entry name" value="Gal_mutarotase_sf_dom"/>
</dbReference>
<evidence type="ECO:0000256" key="4">
    <source>
        <dbReference type="PIRNR" id="PIRNR016020"/>
    </source>
</evidence>
<accession>A0ABU6JL09</accession>
<comment type="caution">
    <text evidence="5">The sequence shown here is derived from an EMBL/GenBank/DDBJ whole genome shotgun (WGS) entry which is preliminary data.</text>
</comment>
<dbReference type="RefSeq" id="WP_327616538.1">
    <property type="nucleotide sequence ID" value="NZ_JAYWTM010000001.1"/>
</dbReference>
<proteinExistence type="inferred from homology"/>